<dbReference type="EMBL" id="LJIW01000002">
    <property type="protein sequence ID" value="PNG93157.1"/>
    <property type="molecule type" value="Genomic_DNA"/>
</dbReference>
<evidence type="ECO:0000256" key="8">
    <source>
        <dbReference type="SAM" id="Phobius"/>
    </source>
</evidence>
<evidence type="ECO:0000256" key="3">
    <source>
        <dbReference type="ARBA" id="ARBA00022692"/>
    </source>
</evidence>
<dbReference type="AlphaFoldDB" id="A0A2J7YYQ0"/>
<keyword evidence="12" id="KW-1185">Reference proteome</keyword>
<evidence type="ECO:0000259" key="10">
    <source>
        <dbReference type="Pfam" id="PF12704"/>
    </source>
</evidence>
<dbReference type="GO" id="GO:0005886">
    <property type="term" value="C:plasma membrane"/>
    <property type="evidence" value="ECO:0007669"/>
    <property type="project" value="UniProtKB-SubCell"/>
</dbReference>
<dbReference type="InterPro" id="IPR050250">
    <property type="entry name" value="Macrolide_Exporter_MacB"/>
</dbReference>
<comment type="similarity">
    <text evidence="6">Belongs to the ABC-4 integral membrane protein family.</text>
</comment>
<dbReference type="InterPro" id="IPR003838">
    <property type="entry name" value="ABC3_permease_C"/>
</dbReference>
<reference evidence="11 12" key="1">
    <citation type="submission" date="2015-09" db="EMBL/GenBank/DDBJ databases">
        <title>Genome sequence, genome mining and natural product profiling of a biocontrol bacterium Streptomyces malaysiensis F913.</title>
        <authorList>
            <person name="Xu Y."/>
            <person name="Wei J."/>
            <person name="Xie J."/>
            <person name="Li T."/>
            <person name="Zhou Z."/>
        </authorList>
    </citation>
    <scope>NUCLEOTIDE SEQUENCE [LARGE SCALE GENOMIC DNA]</scope>
    <source>
        <strain evidence="11 12">F913</strain>
    </source>
</reference>
<feature type="domain" description="ABC3 transporter permease C-terminal" evidence="9">
    <location>
        <begin position="312"/>
        <end position="423"/>
    </location>
</feature>
<evidence type="ECO:0000313" key="11">
    <source>
        <dbReference type="EMBL" id="PNG93157.1"/>
    </source>
</evidence>
<keyword evidence="4 8" id="KW-1133">Transmembrane helix</keyword>
<evidence type="ECO:0000256" key="7">
    <source>
        <dbReference type="SAM" id="MobiDB-lite"/>
    </source>
</evidence>
<feature type="transmembrane region" description="Helical" evidence="8">
    <location>
        <begin position="393"/>
        <end position="413"/>
    </location>
</feature>
<feature type="transmembrane region" description="Helical" evidence="8">
    <location>
        <begin position="360"/>
        <end position="381"/>
    </location>
</feature>
<protein>
    <recommendedName>
        <fullName evidence="13">ABC transporter permease</fullName>
    </recommendedName>
</protein>
<dbReference type="Proteomes" id="UP000236520">
    <property type="component" value="Unassembled WGS sequence"/>
</dbReference>
<evidence type="ECO:0000256" key="1">
    <source>
        <dbReference type="ARBA" id="ARBA00004651"/>
    </source>
</evidence>
<dbReference type="Pfam" id="PF02687">
    <property type="entry name" value="FtsX"/>
    <property type="match status" value="1"/>
</dbReference>
<evidence type="ECO:0000256" key="2">
    <source>
        <dbReference type="ARBA" id="ARBA00022475"/>
    </source>
</evidence>
<evidence type="ECO:0000313" key="12">
    <source>
        <dbReference type="Proteomes" id="UP000236520"/>
    </source>
</evidence>
<feature type="transmembrane region" description="Helical" evidence="8">
    <location>
        <begin position="62"/>
        <end position="84"/>
    </location>
</feature>
<evidence type="ECO:0000256" key="4">
    <source>
        <dbReference type="ARBA" id="ARBA00022989"/>
    </source>
</evidence>
<evidence type="ECO:0000259" key="9">
    <source>
        <dbReference type="Pfam" id="PF02687"/>
    </source>
</evidence>
<keyword evidence="2" id="KW-1003">Cell membrane</keyword>
<evidence type="ECO:0000256" key="6">
    <source>
        <dbReference type="ARBA" id="ARBA00038076"/>
    </source>
</evidence>
<comment type="subcellular location">
    <subcellularLocation>
        <location evidence="1">Cell membrane</location>
        <topology evidence="1">Multi-pass membrane protein</topology>
    </subcellularLocation>
</comment>
<evidence type="ECO:0008006" key="13">
    <source>
        <dbReference type="Google" id="ProtNLM"/>
    </source>
</evidence>
<sequence length="430" mass="44715">MAAAGPRARRRLDGRLMARRKLGRRGSAGDGSVRRGLSPARLSPRDVLHVGSGGLRSRPLRVALSALGIAIGIATMISVVGVSASSKEQLLRRLDELGTNMLVATPGESMFAGEKVKLSRNAVGRVSRIDGVEHAGATGSVETSLRRNEKIPEDDGVGIKVQAASQGLLKVIRGEVGSGTWLNEASGHYPAVVLGHISAQRLGIGKAGQQVWLGDRYFTVVGILDPLPLAPEIERSALVGWDVAEDLLGFDGHPTSVYERSANDTVSDVRDLLPATIDPENPQDIEVTDPSAKLKARAATEGAFNSLLLGLGGIALLVGGVGVANTMIISVLERRYEIGLRRSLGAARGQIRVQFVTESLLLSGLGGAAGVVLGAAATAVFAHLDGLPWVVPLWSVAGGFGATLVIGTLAGLYPAVRAARLSPTLALHAA</sequence>
<proteinExistence type="inferred from homology"/>
<dbReference type="PANTHER" id="PTHR30572:SF4">
    <property type="entry name" value="ABC TRANSPORTER PERMEASE YTRF"/>
    <property type="match status" value="1"/>
</dbReference>
<feature type="region of interest" description="Disordered" evidence="7">
    <location>
        <begin position="1"/>
        <end position="39"/>
    </location>
</feature>
<keyword evidence="5 8" id="KW-0472">Membrane</keyword>
<dbReference type="InterPro" id="IPR025857">
    <property type="entry name" value="MacB_PCD"/>
</dbReference>
<gene>
    <name evidence="11" type="ORF">SMF913_28622</name>
</gene>
<dbReference type="PANTHER" id="PTHR30572">
    <property type="entry name" value="MEMBRANE COMPONENT OF TRANSPORTER-RELATED"/>
    <property type="match status" value="1"/>
</dbReference>
<comment type="caution">
    <text evidence="11">The sequence shown here is derived from an EMBL/GenBank/DDBJ whole genome shotgun (WGS) entry which is preliminary data.</text>
</comment>
<name>A0A2J7YYQ0_STRMQ</name>
<feature type="transmembrane region" description="Helical" evidence="8">
    <location>
        <begin position="307"/>
        <end position="332"/>
    </location>
</feature>
<accession>A0A2J7YYQ0</accession>
<dbReference type="GO" id="GO:0022857">
    <property type="term" value="F:transmembrane transporter activity"/>
    <property type="evidence" value="ECO:0007669"/>
    <property type="project" value="TreeGrafter"/>
</dbReference>
<feature type="domain" description="MacB-like periplasmic core" evidence="10">
    <location>
        <begin position="63"/>
        <end position="226"/>
    </location>
</feature>
<evidence type="ECO:0000256" key="5">
    <source>
        <dbReference type="ARBA" id="ARBA00023136"/>
    </source>
</evidence>
<organism evidence="11 12">
    <name type="scientific">Streptomyces malaysiensis</name>
    <dbReference type="NCBI Taxonomy" id="92644"/>
    <lineage>
        <taxon>Bacteria</taxon>
        <taxon>Bacillati</taxon>
        <taxon>Actinomycetota</taxon>
        <taxon>Actinomycetes</taxon>
        <taxon>Kitasatosporales</taxon>
        <taxon>Streptomycetaceae</taxon>
        <taxon>Streptomyces</taxon>
        <taxon>Streptomyces violaceusniger group</taxon>
    </lineage>
</organism>
<keyword evidence="3 8" id="KW-0812">Transmembrane</keyword>
<dbReference type="Pfam" id="PF12704">
    <property type="entry name" value="MacB_PCD"/>
    <property type="match status" value="1"/>
</dbReference>